<dbReference type="EMBL" id="NWVD01000005">
    <property type="protein sequence ID" value="PCG08571.1"/>
    <property type="molecule type" value="Genomic_DNA"/>
</dbReference>
<evidence type="ECO:0000313" key="3">
    <source>
        <dbReference type="Proteomes" id="UP000218784"/>
    </source>
</evidence>
<feature type="transmembrane region" description="Helical" evidence="1">
    <location>
        <begin position="139"/>
        <end position="158"/>
    </location>
</feature>
<name>A0A2A4HX11_9SPHN</name>
<keyword evidence="1" id="KW-1133">Transmembrane helix</keyword>
<feature type="transmembrane region" description="Helical" evidence="1">
    <location>
        <begin position="35"/>
        <end position="53"/>
    </location>
</feature>
<comment type="caution">
    <text evidence="2">The sequence shown here is derived from an EMBL/GenBank/DDBJ whole genome shotgun (WGS) entry which is preliminary data.</text>
</comment>
<protein>
    <submittedName>
        <fullName evidence="2">Uncharacterized protein</fullName>
    </submittedName>
</protein>
<gene>
    <name evidence="2" type="ORF">COA17_12935</name>
</gene>
<sequence length="187" mass="19329">MTAMAALVAVIGGSAGATLLRRAWADRLRERVGLIVSGWAVLAGTVLLDAAWVGRVKGSALAVAGIGVAALIVMFQGRTVRAARAGRSASLAPEPLEGPSKAWRGWLKALLAGPLGMTAAMGIAFCYATWAPGDPRTRIIIGGLLMPIAWALAMTWTLADQRLLRSLAVLLGTTVAGFTLAAMRGLV</sequence>
<organism evidence="2 3">
    <name type="scientific">Sphingomonas ginsenosidimutans</name>
    <dbReference type="NCBI Taxonomy" id="862134"/>
    <lineage>
        <taxon>Bacteria</taxon>
        <taxon>Pseudomonadati</taxon>
        <taxon>Pseudomonadota</taxon>
        <taxon>Alphaproteobacteria</taxon>
        <taxon>Sphingomonadales</taxon>
        <taxon>Sphingomonadaceae</taxon>
        <taxon>Sphingomonas</taxon>
    </lineage>
</organism>
<reference evidence="2 3" key="1">
    <citation type="submission" date="2017-09" db="EMBL/GenBank/DDBJ databases">
        <title>Sphingomonas ginsenosidimutans KACC 14949, whole genome shotgun sequence.</title>
        <authorList>
            <person name="Feng G."/>
            <person name="Zhu H."/>
        </authorList>
    </citation>
    <scope>NUCLEOTIDE SEQUENCE [LARGE SCALE GENOMIC DNA]</scope>
    <source>
        <strain evidence="2 3">KACC 14949</strain>
    </source>
</reference>
<evidence type="ECO:0000256" key="1">
    <source>
        <dbReference type="SAM" id="Phobius"/>
    </source>
</evidence>
<feature type="transmembrane region" description="Helical" evidence="1">
    <location>
        <begin position="60"/>
        <end position="77"/>
    </location>
</feature>
<dbReference type="Proteomes" id="UP000218784">
    <property type="component" value="Unassembled WGS sequence"/>
</dbReference>
<keyword evidence="1" id="KW-0812">Transmembrane</keyword>
<keyword evidence="3" id="KW-1185">Reference proteome</keyword>
<proteinExistence type="predicted"/>
<feature type="transmembrane region" description="Helical" evidence="1">
    <location>
        <begin position="164"/>
        <end position="183"/>
    </location>
</feature>
<evidence type="ECO:0000313" key="2">
    <source>
        <dbReference type="EMBL" id="PCG08571.1"/>
    </source>
</evidence>
<keyword evidence="1" id="KW-0472">Membrane</keyword>
<dbReference type="AlphaFoldDB" id="A0A2A4HX11"/>
<accession>A0A2A4HX11</accession>
<feature type="transmembrane region" description="Helical" evidence="1">
    <location>
        <begin position="106"/>
        <end position="127"/>
    </location>
</feature>